<dbReference type="EMBL" id="KL648556">
    <property type="protein sequence ID" value="KEY68881.1"/>
    <property type="molecule type" value="Genomic_DNA"/>
</dbReference>
<organism evidence="4 5">
    <name type="scientific">Stachybotrys chartarum (strain CBS 109288 / IBT 7711)</name>
    <name type="common">Toxic black mold</name>
    <name type="synonym">Stilbospora chartarum</name>
    <dbReference type="NCBI Taxonomy" id="1280523"/>
    <lineage>
        <taxon>Eukaryota</taxon>
        <taxon>Fungi</taxon>
        <taxon>Dikarya</taxon>
        <taxon>Ascomycota</taxon>
        <taxon>Pezizomycotina</taxon>
        <taxon>Sordariomycetes</taxon>
        <taxon>Hypocreomycetidae</taxon>
        <taxon>Hypocreales</taxon>
        <taxon>Stachybotryaceae</taxon>
        <taxon>Stachybotrys</taxon>
    </lineage>
</organism>
<keyword evidence="5" id="KW-1185">Reference proteome</keyword>
<evidence type="ECO:0000313" key="5">
    <source>
        <dbReference type="Proteomes" id="UP000028045"/>
    </source>
</evidence>
<gene>
    <name evidence="4" type="ORF">S7711_10769</name>
</gene>
<dbReference type="InterPro" id="IPR052063">
    <property type="entry name" value="Polysaccharide_Lyase_1"/>
</dbReference>
<dbReference type="AlphaFoldDB" id="A0A084AUA2"/>
<evidence type="ECO:0000256" key="2">
    <source>
        <dbReference type="ARBA" id="ARBA00023180"/>
    </source>
</evidence>
<keyword evidence="1" id="KW-0479">Metal-binding</keyword>
<evidence type="ECO:0000313" key="4">
    <source>
        <dbReference type="EMBL" id="KEY68881.1"/>
    </source>
</evidence>
<dbReference type="InterPro" id="IPR011050">
    <property type="entry name" value="Pectin_lyase_fold/virulence"/>
</dbReference>
<protein>
    <recommendedName>
        <fullName evidence="6">Pectate lyase C</fullName>
    </recommendedName>
</protein>
<dbReference type="PANTHER" id="PTHR42970:SF1">
    <property type="entry name" value="PECTATE LYASE C-RELATED"/>
    <property type="match status" value="1"/>
</dbReference>
<evidence type="ECO:0000256" key="3">
    <source>
        <dbReference type="SAM" id="SignalP"/>
    </source>
</evidence>
<dbReference type="GO" id="GO:0046872">
    <property type="term" value="F:metal ion binding"/>
    <property type="evidence" value="ECO:0007669"/>
    <property type="project" value="UniProtKB-KW"/>
</dbReference>
<accession>A0A084AUA2</accession>
<feature type="chain" id="PRO_5001771162" description="Pectate lyase C" evidence="3">
    <location>
        <begin position="33"/>
        <end position="848"/>
    </location>
</feature>
<evidence type="ECO:0000256" key="1">
    <source>
        <dbReference type="ARBA" id="ARBA00022723"/>
    </source>
</evidence>
<sequence>MSHFAAEKVASMLKRLSQRALVLLTLSACATAQDATPYPPSTNVRYRFIAPAVRPMNEHETDYRSWIFSSGNVSTIASGDIQYTVSGNDLRGSWYRPAYSRWLPHLGERLAAAGLTSESGPITLSITGLPIGSHSLKTWHNAWDQVSSTATLDIDVDGEEEVTGFRQSIRVDNIWDAAQAYVGFAVTSVNQTVAVTFTPSGADSKAWINGFEVDGPAPSSQISFPSPRNLDERIQSDDGDVGASWTAANVWSPRYNVYLGTTPEGLERISSSQTGTEFTFQGLNTLDTYYWRVDVNSGNTTHIGRVWTFRLAQLAFPGAEGHGRFARGGRGGRVVKVTSLEDTTEPGTLRHALLSVRGPRTIIFDIGGVITLRSRLSLNTEWGRYVTLAGQTAPGKGIAIVGHPFGLSGANDVIFRHIRVRTGSVSGVTVDGMGMAGSNHCIFDRCSIVRLLAYCRATKLAEADWIKGWGIDESFSSRSAHNITFQRSMISEPLNVAGHQNYPNGTAHGFSATISGDIGSFHHNLLAHAEGRSWSMGGGTDFEARFAGRLDIRNNVVYNFGNRVTDGGARQVNFVGNLYKQGPASSLTFALRAQYEDQLPGSQQYHCAGNSMPGIFDEDSVQYVDDGEGQASNIACWADISIDPPPAYQKFFENPFFESYIDTQLSTEAYKRVLSDSGASQPVFDDHDMRIIEETLTGTATYNGSVTGKPGLIDNEADVGGLEDFPTTVREASWDADDDGIADWWDGSTDGEGYTPMEGYLNFMADPHAFVSPSASVTIDIARLAAGFNNPTFEVTGETLGTVSVDGNEINYVAGSEAGVERLTLNINDADGSEWSRPFGIAIFSGAT</sequence>
<proteinExistence type="predicted"/>
<dbReference type="SUPFAM" id="SSF51126">
    <property type="entry name" value="Pectin lyase-like"/>
    <property type="match status" value="1"/>
</dbReference>
<reference evidence="4 5" key="1">
    <citation type="journal article" date="2014" name="BMC Genomics">
        <title>Comparative genome sequencing reveals chemotype-specific gene clusters in the toxigenic black mold Stachybotrys.</title>
        <authorList>
            <person name="Semeiks J."/>
            <person name="Borek D."/>
            <person name="Otwinowski Z."/>
            <person name="Grishin N.V."/>
        </authorList>
    </citation>
    <scope>NUCLEOTIDE SEQUENCE [LARGE SCALE GENOMIC DNA]</scope>
    <source>
        <strain evidence="5">CBS 109288 / IBT 7711</strain>
    </source>
</reference>
<feature type="signal peptide" evidence="3">
    <location>
        <begin position="1"/>
        <end position="32"/>
    </location>
</feature>
<dbReference type="InterPro" id="IPR012334">
    <property type="entry name" value="Pectin_lyas_fold"/>
</dbReference>
<dbReference type="PANTHER" id="PTHR42970">
    <property type="entry name" value="PECTATE LYASE C-RELATED"/>
    <property type="match status" value="1"/>
</dbReference>
<name>A0A084AUA2_STACB</name>
<dbReference type="InterPro" id="IPR013783">
    <property type="entry name" value="Ig-like_fold"/>
</dbReference>
<evidence type="ECO:0008006" key="6">
    <source>
        <dbReference type="Google" id="ProtNLM"/>
    </source>
</evidence>
<dbReference type="Proteomes" id="UP000028045">
    <property type="component" value="Unassembled WGS sequence"/>
</dbReference>
<keyword evidence="2" id="KW-0325">Glycoprotein</keyword>
<dbReference type="HOGENOM" id="CLU_011499_0_0_1"/>
<dbReference type="Gene3D" id="2.60.40.10">
    <property type="entry name" value="Immunoglobulins"/>
    <property type="match status" value="1"/>
</dbReference>
<keyword evidence="3" id="KW-0732">Signal</keyword>
<dbReference type="Gene3D" id="2.160.20.10">
    <property type="entry name" value="Single-stranded right-handed beta-helix, Pectin lyase-like"/>
    <property type="match status" value="1"/>
</dbReference>
<dbReference type="OrthoDB" id="302705at2759"/>